<dbReference type="InterPro" id="IPR012675">
    <property type="entry name" value="Beta-grasp_dom_sf"/>
</dbReference>
<accession>C0QFN2</accession>
<organism evidence="1 2">
    <name type="scientific">Desulforapulum autotrophicum (strain ATCC 43914 / DSM 3382 / VKM B-1955 / HRM2)</name>
    <name type="common">Desulfobacterium autotrophicum</name>
    <dbReference type="NCBI Taxonomy" id="177437"/>
    <lineage>
        <taxon>Bacteria</taxon>
        <taxon>Pseudomonadati</taxon>
        <taxon>Thermodesulfobacteriota</taxon>
        <taxon>Desulfobacteria</taxon>
        <taxon>Desulfobacterales</taxon>
        <taxon>Desulfobacteraceae</taxon>
        <taxon>Desulforapulum</taxon>
    </lineage>
</organism>
<dbReference type="AlphaFoldDB" id="C0QFN2"/>
<dbReference type="eggNOG" id="COG1977">
    <property type="taxonomic scope" value="Bacteria"/>
</dbReference>
<reference evidence="1 2" key="1">
    <citation type="journal article" date="2009" name="Environ. Microbiol.">
        <title>Genome sequence of Desulfobacterium autotrophicum HRM2, a marine sulfate reducer oxidizing organic carbon completely to carbon dioxide.</title>
        <authorList>
            <person name="Strittmatter A.W."/>
            <person name="Liesegang H."/>
            <person name="Rabus R."/>
            <person name="Decker I."/>
            <person name="Amann J."/>
            <person name="Andres S."/>
            <person name="Henne A."/>
            <person name="Fricke W.F."/>
            <person name="Martinez-Arias R."/>
            <person name="Bartels D."/>
            <person name="Goesmann A."/>
            <person name="Krause L."/>
            <person name="Puehler A."/>
            <person name="Klenk H.P."/>
            <person name="Richter M."/>
            <person name="Schuler M."/>
            <person name="Gloeckner F.O."/>
            <person name="Meyerdierks A."/>
            <person name="Gottschalk G."/>
            <person name="Amann R."/>
        </authorList>
    </citation>
    <scope>NUCLEOTIDE SEQUENCE [LARGE SCALE GENOMIC DNA]</scope>
    <source>
        <strain evidence="2">ATCC 43914 / DSM 3382 / HRM2</strain>
    </source>
</reference>
<dbReference type="InterPro" id="IPR003749">
    <property type="entry name" value="ThiS/MoaD-like"/>
</dbReference>
<dbReference type="CDD" id="cd17040">
    <property type="entry name" value="Ubl_MoaD_like"/>
    <property type="match status" value="1"/>
</dbReference>
<evidence type="ECO:0000313" key="2">
    <source>
        <dbReference type="Proteomes" id="UP000000442"/>
    </source>
</evidence>
<proteinExistence type="predicted"/>
<keyword evidence="2" id="KW-1185">Reference proteome</keyword>
<dbReference type="RefSeq" id="WP_015904218.1">
    <property type="nucleotide sequence ID" value="NC_012108.1"/>
</dbReference>
<evidence type="ECO:0000313" key="1">
    <source>
        <dbReference type="EMBL" id="ACN15450.1"/>
    </source>
</evidence>
<dbReference type="InterPro" id="IPR016155">
    <property type="entry name" value="Mopterin_synth/thiamin_S_b"/>
</dbReference>
<dbReference type="KEGG" id="dat:HRM2_23550"/>
<dbReference type="SUPFAM" id="SSF54285">
    <property type="entry name" value="MoaD/ThiS"/>
    <property type="match status" value="1"/>
</dbReference>
<dbReference type="Pfam" id="PF02597">
    <property type="entry name" value="ThiS"/>
    <property type="match status" value="1"/>
</dbReference>
<protein>
    <submittedName>
        <fullName evidence="1">MoeD</fullName>
    </submittedName>
</protein>
<gene>
    <name evidence="1" type="primary">moeD</name>
    <name evidence="1" type="ordered locus">HRM2_23550</name>
</gene>
<name>C0QFN2_DESAH</name>
<dbReference type="HOGENOM" id="CLU_114601_5_2_7"/>
<sequence>MIEIEVKLFATLVKYRPKESDAFKLPDKTTIAGLLSKLNIPEEETKLIFVNGKKQPMTHEVQHGDRVGIFPPVGGG</sequence>
<dbReference type="EMBL" id="CP001087">
    <property type="protein sequence ID" value="ACN15450.1"/>
    <property type="molecule type" value="Genomic_DNA"/>
</dbReference>
<dbReference type="STRING" id="177437.HRM2_23550"/>
<dbReference type="OrthoDB" id="9801945at2"/>
<dbReference type="Proteomes" id="UP000000442">
    <property type="component" value="Chromosome"/>
</dbReference>
<dbReference type="Gene3D" id="3.10.20.30">
    <property type="match status" value="1"/>
</dbReference>